<dbReference type="EMBL" id="PDCK01000040">
    <property type="protein sequence ID" value="PRQ50152.1"/>
    <property type="molecule type" value="Genomic_DNA"/>
</dbReference>
<gene>
    <name evidence="5" type="ORF">RchiOBHm_Chr2g0129921</name>
</gene>
<dbReference type="Proteomes" id="UP000238479">
    <property type="component" value="Chromosome 2"/>
</dbReference>
<reference evidence="5 6" key="1">
    <citation type="journal article" date="2018" name="Nat. Genet.">
        <title>The Rosa genome provides new insights in the design of modern roses.</title>
        <authorList>
            <person name="Bendahmane M."/>
        </authorList>
    </citation>
    <scope>NUCLEOTIDE SEQUENCE [LARGE SCALE GENOMIC DNA]</scope>
    <source>
        <strain evidence="6">cv. Old Blush</strain>
    </source>
</reference>
<proteinExistence type="inferred from homology"/>
<dbReference type="OrthoDB" id="750109at2759"/>
<sequence>MPSLTPNSLASLLQSAVSTRSSLLGRAAHARIIRTLQPPHPSFLSNHLVNMYAKLDLPNSAQLVLHLTPSPSVVTWTALIAGLVHNRHFASALLHFANMRRDSVRPNDFTFPCAFKASGLLRLPVVGKQVHALAVKAGQICDVFVGCSAFDMYCKTGLRDDAGKVFDEMPERNLATWNAYMSNAVLDRRPVSAVNKFIEFVRAGGEPNPITFCAFLNACSDTSALELGRQLHGFVMRCGFGKDVSVLNGLVDFYGKCRDVGSSKMVFDRIGEANHVSWCSMVAAYVQNYEEEKACELFLRARREGVEPTDFMVSSVLSACSGLAWLEQGRSVHALAVKACVDGNVFVGSALVDMYGKCGSIEDAECAFDAMRSRNLISWNAMVGGYTHQGHADMALALFEEMSAGSHEVKPNYVTLVCVLSACSRAGAVPKGMQIFDSMKQRYGVEPGAEHYACVVDLLGRAGMVERAYEFITKMPINPTISIWGALLGACKMYRKPELGKIAAHKLFELDPKDSGNHVVLSNLLAATGRWEEATLVRKEMKDVGIKKGAGYSWIAVKNAVHIFQAKDTSHEMNSEIQAMLTYLRRKMQEAGYVPDTNFALFDLEEEEKVSEVWYHSEKIALAFGHISIPSGLPIRINKNLRICGDCHGAIKFISGIVDREIIVRDNNRFHCFRDGHCSCRDYW</sequence>
<dbReference type="InterPro" id="IPR046960">
    <property type="entry name" value="PPR_At4g14850-like_plant"/>
</dbReference>
<dbReference type="FunFam" id="1.25.40.10:FF:001211">
    <property type="entry name" value="Pentatricopeptide repeat-containing protein"/>
    <property type="match status" value="1"/>
</dbReference>
<comment type="similarity">
    <text evidence="1">Belongs to the PPR family. PCMP-H subfamily.</text>
</comment>
<name>A0A2P6RUQ0_ROSCH</name>
<dbReference type="Gene3D" id="1.25.40.10">
    <property type="entry name" value="Tetratricopeptide repeat domain"/>
    <property type="match status" value="4"/>
</dbReference>
<dbReference type="PANTHER" id="PTHR47926:SF398">
    <property type="entry name" value="PENTATRICOPEPTIDE REPEAT-CONTAINING PROTEIN"/>
    <property type="match status" value="1"/>
</dbReference>
<protein>
    <submittedName>
        <fullName evidence="5">Putative tetratricopeptide-like helical domain, DYW domain-containing protein</fullName>
    </submittedName>
</protein>
<evidence type="ECO:0000256" key="2">
    <source>
        <dbReference type="ARBA" id="ARBA00022737"/>
    </source>
</evidence>
<evidence type="ECO:0000256" key="3">
    <source>
        <dbReference type="PROSITE-ProRule" id="PRU00708"/>
    </source>
</evidence>
<feature type="domain" description="DYW" evidence="4">
    <location>
        <begin position="592"/>
        <end position="684"/>
    </location>
</feature>
<dbReference type="InterPro" id="IPR002885">
    <property type="entry name" value="PPR_rpt"/>
</dbReference>
<evidence type="ECO:0000259" key="4">
    <source>
        <dbReference type="Pfam" id="PF14432"/>
    </source>
</evidence>
<dbReference type="Pfam" id="PF13041">
    <property type="entry name" value="PPR_2"/>
    <property type="match status" value="1"/>
</dbReference>
<organism evidence="5 6">
    <name type="scientific">Rosa chinensis</name>
    <name type="common">China rose</name>
    <dbReference type="NCBI Taxonomy" id="74649"/>
    <lineage>
        <taxon>Eukaryota</taxon>
        <taxon>Viridiplantae</taxon>
        <taxon>Streptophyta</taxon>
        <taxon>Embryophyta</taxon>
        <taxon>Tracheophyta</taxon>
        <taxon>Spermatophyta</taxon>
        <taxon>Magnoliopsida</taxon>
        <taxon>eudicotyledons</taxon>
        <taxon>Gunneridae</taxon>
        <taxon>Pentapetalae</taxon>
        <taxon>rosids</taxon>
        <taxon>fabids</taxon>
        <taxon>Rosales</taxon>
        <taxon>Rosaceae</taxon>
        <taxon>Rosoideae</taxon>
        <taxon>Rosoideae incertae sedis</taxon>
        <taxon>Rosa</taxon>
    </lineage>
</organism>
<feature type="repeat" description="PPR" evidence="3">
    <location>
        <begin position="72"/>
        <end position="106"/>
    </location>
</feature>
<keyword evidence="6" id="KW-1185">Reference proteome</keyword>
<evidence type="ECO:0000256" key="1">
    <source>
        <dbReference type="ARBA" id="ARBA00006643"/>
    </source>
</evidence>
<dbReference type="GO" id="GO:0009451">
    <property type="term" value="P:RNA modification"/>
    <property type="evidence" value="ECO:0007669"/>
    <property type="project" value="InterPro"/>
</dbReference>
<dbReference type="GO" id="GO:0008270">
    <property type="term" value="F:zinc ion binding"/>
    <property type="evidence" value="ECO:0007669"/>
    <property type="project" value="InterPro"/>
</dbReference>
<feature type="repeat" description="PPR" evidence="3">
    <location>
        <begin position="274"/>
        <end position="308"/>
    </location>
</feature>
<comment type="caution">
    <text evidence="5">The sequence shown here is derived from an EMBL/GenBank/DDBJ whole genome shotgun (WGS) entry which is preliminary data.</text>
</comment>
<accession>A0A2P6RUQ0</accession>
<dbReference type="Pfam" id="PF01535">
    <property type="entry name" value="PPR"/>
    <property type="match status" value="5"/>
</dbReference>
<dbReference type="PROSITE" id="PS51375">
    <property type="entry name" value="PPR"/>
    <property type="match status" value="3"/>
</dbReference>
<dbReference type="AlphaFoldDB" id="A0A2P6RUQ0"/>
<evidence type="ECO:0000313" key="6">
    <source>
        <dbReference type="Proteomes" id="UP000238479"/>
    </source>
</evidence>
<keyword evidence="2" id="KW-0677">Repeat</keyword>
<evidence type="ECO:0000313" key="5">
    <source>
        <dbReference type="EMBL" id="PRQ50152.1"/>
    </source>
</evidence>
<dbReference type="InterPro" id="IPR032867">
    <property type="entry name" value="DYW_dom"/>
</dbReference>
<dbReference type="Pfam" id="PF14432">
    <property type="entry name" value="DYW_deaminase"/>
    <property type="match status" value="1"/>
</dbReference>
<dbReference type="Gramene" id="PRQ50152">
    <property type="protein sequence ID" value="PRQ50152"/>
    <property type="gene ID" value="RchiOBHm_Chr2g0129921"/>
</dbReference>
<dbReference type="InterPro" id="IPR046848">
    <property type="entry name" value="E_motif"/>
</dbReference>
<dbReference type="Pfam" id="PF20431">
    <property type="entry name" value="E_motif"/>
    <property type="match status" value="1"/>
</dbReference>
<dbReference type="PANTHER" id="PTHR47926">
    <property type="entry name" value="PENTATRICOPEPTIDE REPEAT-CONTAINING PROTEIN"/>
    <property type="match status" value="1"/>
</dbReference>
<feature type="repeat" description="PPR" evidence="3">
    <location>
        <begin position="375"/>
        <end position="409"/>
    </location>
</feature>
<dbReference type="FunFam" id="1.25.40.10:FF:000681">
    <property type="entry name" value="Pentatricopeptide repeat-containing protein"/>
    <property type="match status" value="1"/>
</dbReference>
<dbReference type="NCBIfam" id="TIGR00756">
    <property type="entry name" value="PPR"/>
    <property type="match status" value="2"/>
</dbReference>
<dbReference type="FunFam" id="1.25.40.10:FF:000196">
    <property type="entry name" value="Pentatricopeptide repeat-containing protein At4g14850"/>
    <property type="match status" value="2"/>
</dbReference>
<dbReference type="InterPro" id="IPR011990">
    <property type="entry name" value="TPR-like_helical_dom_sf"/>
</dbReference>
<dbReference type="OMA" id="WNACISN"/>
<dbReference type="GO" id="GO:0003723">
    <property type="term" value="F:RNA binding"/>
    <property type="evidence" value="ECO:0007669"/>
    <property type="project" value="InterPro"/>
</dbReference>